<evidence type="ECO:0000313" key="1">
    <source>
        <dbReference type="EMBL" id="CDW31676.1"/>
    </source>
</evidence>
<sequence>MSKFVYIVRSNKVKIAYAIHNVIAYLKVILGKEDQKR</sequence>
<name>A0A0K2U1Y0_LEPSM</name>
<accession>A0A0K2U1Y0</accession>
<organism evidence="1">
    <name type="scientific">Lepeophtheirus salmonis</name>
    <name type="common">Salmon louse</name>
    <name type="synonym">Caligus salmonis</name>
    <dbReference type="NCBI Taxonomy" id="72036"/>
    <lineage>
        <taxon>Eukaryota</taxon>
        <taxon>Metazoa</taxon>
        <taxon>Ecdysozoa</taxon>
        <taxon>Arthropoda</taxon>
        <taxon>Crustacea</taxon>
        <taxon>Multicrustacea</taxon>
        <taxon>Hexanauplia</taxon>
        <taxon>Copepoda</taxon>
        <taxon>Siphonostomatoida</taxon>
        <taxon>Caligidae</taxon>
        <taxon>Lepeophtheirus</taxon>
    </lineage>
</organism>
<proteinExistence type="predicted"/>
<dbReference type="AlphaFoldDB" id="A0A0K2U1Y0"/>
<reference evidence="1" key="1">
    <citation type="submission" date="2014-05" db="EMBL/GenBank/DDBJ databases">
        <authorList>
            <person name="Chronopoulou M."/>
        </authorList>
    </citation>
    <scope>NUCLEOTIDE SEQUENCE</scope>
    <source>
        <tissue evidence="1">Whole organism</tissue>
    </source>
</reference>
<protein>
    <submittedName>
        <fullName evidence="1">Uncharacterized protein</fullName>
    </submittedName>
</protein>
<dbReference type="EMBL" id="HACA01014315">
    <property type="protein sequence ID" value="CDW31676.1"/>
    <property type="molecule type" value="Transcribed_RNA"/>
</dbReference>